<feature type="transmembrane region" description="Helical" evidence="7">
    <location>
        <begin position="109"/>
        <end position="128"/>
    </location>
</feature>
<keyword evidence="2" id="KW-1003">Cell membrane</keyword>
<accession>A0A1N6XGK2</accession>
<protein>
    <submittedName>
        <fullName evidence="9">Membrane associated serine protease, rhomboid family</fullName>
    </submittedName>
</protein>
<dbReference type="Gene3D" id="1.20.1540.10">
    <property type="entry name" value="Rhomboid-like"/>
    <property type="match status" value="1"/>
</dbReference>
<feature type="domain" description="Peptidase S54 rhomboid" evidence="8">
    <location>
        <begin position="38"/>
        <end position="184"/>
    </location>
</feature>
<evidence type="ECO:0000313" key="9">
    <source>
        <dbReference type="EMBL" id="SIR01516.1"/>
    </source>
</evidence>
<dbReference type="GO" id="GO:0016020">
    <property type="term" value="C:membrane"/>
    <property type="evidence" value="ECO:0007669"/>
    <property type="project" value="UniProtKB-SubCell"/>
</dbReference>
<evidence type="ECO:0000313" key="10">
    <source>
        <dbReference type="Proteomes" id="UP000241788"/>
    </source>
</evidence>
<evidence type="ECO:0000256" key="1">
    <source>
        <dbReference type="ARBA" id="ARBA00004141"/>
    </source>
</evidence>
<name>A0A1N6XGK2_9GAMM</name>
<organism evidence="9 10">
    <name type="scientific">Solilutibacter tolerans</name>
    <dbReference type="NCBI Taxonomy" id="1604334"/>
    <lineage>
        <taxon>Bacteria</taxon>
        <taxon>Pseudomonadati</taxon>
        <taxon>Pseudomonadota</taxon>
        <taxon>Gammaproteobacteria</taxon>
        <taxon>Lysobacterales</taxon>
        <taxon>Lysobacteraceae</taxon>
        <taxon>Solilutibacter</taxon>
    </lineage>
</organism>
<keyword evidence="10" id="KW-1185">Reference proteome</keyword>
<keyword evidence="5 7" id="KW-1133">Transmembrane helix</keyword>
<keyword evidence="4 7" id="KW-0812">Transmembrane</keyword>
<evidence type="ECO:0000259" key="8">
    <source>
        <dbReference type="Pfam" id="PF01694"/>
    </source>
</evidence>
<dbReference type="RefSeq" id="WP_076588205.1">
    <property type="nucleotide sequence ID" value="NZ_FTLW01000005.1"/>
</dbReference>
<dbReference type="SUPFAM" id="SSF144091">
    <property type="entry name" value="Rhomboid-like"/>
    <property type="match status" value="1"/>
</dbReference>
<dbReference type="PANTHER" id="PTHR43066:SF26">
    <property type="entry name" value="RHOMBOID PROTEASE GLPG"/>
    <property type="match status" value="1"/>
</dbReference>
<evidence type="ECO:0000256" key="4">
    <source>
        <dbReference type="ARBA" id="ARBA00022692"/>
    </source>
</evidence>
<evidence type="ECO:0000256" key="2">
    <source>
        <dbReference type="ARBA" id="ARBA00022475"/>
    </source>
</evidence>
<dbReference type="STRING" id="1604334.SAMN05421546_2234"/>
<feature type="transmembrane region" description="Helical" evidence="7">
    <location>
        <begin position="73"/>
        <end position="97"/>
    </location>
</feature>
<keyword evidence="9" id="KW-0378">Hydrolase</keyword>
<evidence type="ECO:0000256" key="7">
    <source>
        <dbReference type="SAM" id="Phobius"/>
    </source>
</evidence>
<dbReference type="PANTHER" id="PTHR43066">
    <property type="entry name" value="RHOMBOID-RELATED PROTEIN"/>
    <property type="match status" value="1"/>
</dbReference>
<reference evidence="10" key="1">
    <citation type="submission" date="2017-01" db="EMBL/GenBank/DDBJ databases">
        <authorList>
            <person name="Varghese N."/>
            <person name="Submissions S."/>
        </authorList>
    </citation>
    <scope>NUCLEOTIDE SEQUENCE [LARGE SCALE GENOMIC DNA]</scope>
    <source>
        <strain evidence="10">UM1</strain>
    </source>
</reference>
<dbReference type="Pfam" id="PF01694">
    <property type="entry name" value="Rhomboid"/>
    <property type="match status" value="1"/>
</dbReference>
<feature type="transmembrane region" description="Helical" evidence="7">
    <location>
        <begin position="175"/>
        <end position="195"/>
    </location>
</feature>
<keyword evidence="6 7" id="KW-0472">Membrane</keyword>
<feature type="transmembrane region" description="Helical" evidence="7">
    <location>
        <begin position="135"/>
        <end position="155"/>
    </location>
</feature>
<gene>
    <name evidence="9" type="ORF">SAMN05421546_2234</name>
</gene>
<dbReference type="GO" id="GO:0004252">
    <property type="term" value="F:serine-type endopeptidase activity"/>
    <property type="evidence" value="ECO:0007669"/>
    <property type="project" value="InterPro"/>
</dbReference>
<comment type="subcellular location">
    <subcellularLocation>
        <location evidence="1">Membrane</location>
        <topology evidence="1">Multi-pass membrane protein</topology>
    </subcellularLocation>
</comment>
<dbReference type="Proteomes" id="UP000241788">
    <property type="component" value="Unassembled WGS sequence"/>
</dbReference>
<dbReference type="OrthoDB" id="9813074at2"/>
<evidence type="ECO:0000256" key="5">
    <source>
        <dbReference type="ARBA" id="ARBA00022989"/>
    </source>
</evidence>
<dbReference type="AlphaFoldDB" id="A0A1N6XGK2"/>
<dbReference type="InterPro" id="IPR035952">
    <property type="entry name" value="Rhomboid-like_sf"/>
</dbReference>
<keyword evidence="9" id="KW-0645">Protease</keyword>
<dbReference type="EMBL" id="FTLW01000005">
    <property type="protein sequence ID" value="SIR01516.1"/>
    <property type="molecule type" value="Genomic_DNA"/>
</dbReference>
<dbReference type="InterPro" id="IPR022764">
    <property type="entry name" value="Peptidase_S54_rhomboid_dom"/>
</dbReference>
<proteinExistence type="predicted"/>
<evidence type="ECO:0000256" key="3">
    <source>
        <dbReference type="ARBA" id="ARBA00022519"/>
    </source>
</evidence>
<evidence type="ECO:0000256" key="6">
    <source>
        <dbReference type="ARBA" id="ARBA00023136"/>
    </source>
</evidence>
<dbReference type="GO" id="GO:0006508">
    <property type="term" value="P:proteolysis"/>
    <property type="evidence" value="ECO:0007669"/>
    <property type="project" value="UniProtKB-KW"/>
</dbReference>
<keyword evidence="3" id="KW-0997">Cell inner membrane</keyword>
<sequence>MITIAIIAITVLVSWQAFNNRRLEDRLILWPPAVSRHRQYDRLLTHGFIHADWQHLIFNMITLFFFGRHVEQVFGGGIAGMVGFLFFYLSAIVMAILPTYLRHKNDSHYRSLGASGGVSAVMFAFILLAPWAKMVIFPIPIPVPAIIYAVLYVAYSIWMDKRGGDNVNHSAHLFGAAYGVLFMAATQPGVLPNFVRQLGGG</sequence>